<proteinExistence type="predicted"/>
<evidence type="ECO:0000313" key="3">
    <source>
        <dbReference type="Proteomes" id="UP001589775"/>
    </source>
</evidence>
<accession>A0ABV6EWN2</accession>
<protein>
    <submittedName>
        <fullName evidence="2">Uncharacterized protein</fullName>
    </submittedName>
</protein>
<name>A0ABV6EWN2_9BRAD</name>
<feature type="signal peptide" evidence="1">
    <location>
        <begin position="1"/>
        <end position="19"/>
    </location>
</feature>
<dbReference type="EMBL" id="JBHLWM010000008">
    <property type="protein sequence ID" value="MFC0242642.1"/>
    <property type="molecule type" value="Genomic_DNA"/>
</dbReference>
<feature type="chain" id="PRO_5046751533" evidence="1">
    <location>
        <begin position="20"/>
        <end position="429"/>
    </location>
</feature>
<evidence type="ECO:0000256" key="1">
    <source>
        <dbReference type="SAM" id="SignalP"/>
    </source>
</evidence>
<evidence type="ECO:0000313" key="2">
    <source>
        <dbReference type="EMBL" id="MFC0242642.1"/>
    </source>
</evidence>
<organism evidence="2 3">
    <name type="scientific">Rhodopseudomonas telluris</name>
    <dbReference type="NCBI Taxonomy" id="644215"/>
    <lineage>
        <taxon>Bacteria</taxon>
        <taxon>Pseudomonadati</taxon>
        <taxon>Pseudomonadota</taxon>
        <taxon>Alphaproteobacteria</taxon>
        <taxon>Hyphomicrobiales</taxon>
        <taxon>Nitrobacteraceae</taxon>
        <taxon>Rhodopseudomonas</taxon>
    </lineage>
</organism>
<keyword evidence="3" id="KW-1185">Reference proteome</keyword>
<dbReference type="Proteomes" id="UP001589775">
    <property type="component" value="Unassembled WGS sequence"/>
</dbReference>
<dbReference type="RefSeq" id="WP_378390816.1">
    <property type="nucleotide sequence ID" value="NZ_JBHLWM010000008.1"/>
</dbReference>
<sequence>MRSLFLCIAIIILPSAAFAAECTTVIAGPNELATIWSNSPSSDWDFLKTARYLYSDDASSETPEGQKSIADLFVEVADANPYSNEFDTVPKTYSYILNSGVWSEAKSRSDTDELRSITSSLYLDGGGKRVPNPAYARYLKLSAAFNDADKNWKENQSAVNEFKWNQARLDLEAVGNGTKYALLETRLKELEVTNAERRKEMLEGLSNSSPTEIFPGALGLRSPLGWSSFSSSPVEKLDNCEPETSLASNTWPILARSNTGVAEYFSGRAGKDGGLSITFEGVQNQVMRPWLDLRLFSMRGWSLPAPLNVPGSISCGDIRTLHSGGACGVLPKITSGILIARNLKLRNLSTALKKWISDNLKQSNEIWIGPLRLSDLSDKSDDGSVRLHAVLSSSTISFAPDYIVLAAERMLIPMSPPTEEPARPRLKGD</sequence>
<keyword evidence="1" id="KW-0732">Signal</keyword>
<gene>
    <name evidence="2" type="ORF">ACFFJ6_19265</name>
</gene>
<reference evidence="2 3" key="1">
    <citation type="submission" date="2024-09" db="EMBL/GenBank/DDBJ databases">
        <authorList>
            <person name="Sun Q."/>
            <person name="Mori K."/>
        </authorList>
    </citation>
    <scope>NUCLEOTIDE SEQUENCE [LARGE SCALE GENOMIC DNA]</scope>
    <source>
        <strain evidence="2 3">KCTC 23279</strain>
    </source>
</reference>
<comment type="caution">
    <text evidence="2">The sequence shown here is derived from an EMBL/GenBank/DDBJ whole genome shotgun (WGS) entry which is preliminary data.</text>
</comment>